<dbReference type="EMBL" id="MN740916">
    <property type="protein sequence ID" value="QHU17583.1"/>
    <property type="molecule type" value="Genomic_DNA"/>
</dbReference>
<name>A0A6C0KJX6_9ZZZZ</name>
<proteinExistence type="predicted"/>
<dbReference type="AlphaFoldDB" id="A0A6C0KJX6"/>
<evidence type="ECO:0000313" key="1">
    <source>
        <dbReference type="EMBL" id="QHU17583.1"/>
    </source>
</evidence>
<organism evidence="1">
    <name type="scientific">viral metagenome</name>
    <dbReference type="NCBI Taxonomy" id="1070528"/>
    <lineage>
        <taxon>unclassified sequences</taxon>
        <taxon>metagenomes</taxon>
        <taxon>organismal metagenomes</taxon>
    </lineage>
</organism>
<sequence length="125" mass="14437">MVSNVPLPVNSSCGWLRPCKHFVEPLQDYGSKTSSMDNGPLAYESFPIYITHPEINSNDPNFKPIDFALHEIITNNETPYIPAVFNEIKNKKYYSKGEMEMDFKYFNNASNLTLYNYYNDSTEES</sequence>
<protein>
    <submittedName>
        <fullName evidence="1">Uncharacterized protein</fullName>
    </submittedName>
</protein>
<accession>A0A6C0KJX6</accession>
<reference evidence="1" key="1">
    <citation type="journal article" date="2020" name="Nature">
        <title>Giant virus diversity and host interactions through global metagenomics.</title>
        <authorList>
            <person name="Schulz F."/>
            <person name="Roux S."/>
            <person name="Paez-Espino D."/>
            <person name="Jungbluth S."/>
            <person name="Walsh D.A."/>
            <person name="Denef V.J."/>
            <person name="McMahon K.D."/>
            <person name="Konstantinidis K.T."/>
            <person name="Eloe-Fadrosh E.A."/>
            <person name="Kyrpides N.C."/>
            <person name="Woyke T."/>
        </authorList>
    </citation>
    <scope>NUCLEOTIDE SEQUENCE</scope>
    <source>
        <strain evidence="1">GVMAG-S-3300012919-55</strain>
    </source>
</reference>